<accession>A0ABS5WJX9</accession>
<feature type="binding site" evidence="10">
    <location>
        <begin position="238"/>
        <end position="246"/>
    </location>
    <ligand>
        <name>ATP</name>
        <dbReference type="ChEBI" id="CHEBI:30616"/>
    </ligand>
</feature>
<dbReference type="Gene3D" id="2.170.8.10">
    <property type="entry name" value="Phosphoenolpyruvate Carboxykinase, domain 2"/>
    <property type="match status" value="1"/>
</dbReference>
<evidence type="ECO:0000256" key="5">
    <source>
        <dbReference type="ARBA" id="ARBA00022741"/>
    </source>
</evidence>
<name>A0ABS5WJX9_9FLAO</name>
<organism evidence="11 12">
    <name type="scientific">Zobellia barbeyronii</name>
    <dbReference type="NCBI Taxonomy" id="2748009"/>
    <lineage>
        <taxon>Bacteria</taxon>
        <taxon>Pseudomonadati</taxon>
        <taxon>Bacteroidota</taxon>
        <taxon>Flavobacteriia</taxon>
        <taxon>Flavobacteriales</taxon>
        <taxon>Flavobacteriaceae</taxon>
        <taxon>Zobellia</taxon>
    </lineage>
</organism>
<feature type="binding site" evidence="10">
    <location>
        <position position="202"/>
    </location>
    <ligand>
        <name>substrate</name>
    </ligand>
</feature>
<dbReference type="NCBIfam" id="NF006821">
    <property type="entry name" value="PRK09344.1-3"/>
    <property type="match status" value="1"/>
</dbReference>
<dbReference type="InterPro" id="IPR013035">
    <property type="entry name" value="PEP_carboxykinase_C"/>
</dbReference>
<dbReference type="InterPro" id="IPR008210">
    <property type="entry name" value="PEP_carboxykinase_N"/>
</dbReference>
<dbReference type="EC" id="4.1.1.49" evidence="3 10"/>
<dbReference type="Proteomes" id="UP000740413">
    <property type="component" value="Unassembled WGS sequence"/>
</dbReference>
<dbReference type="PANTHER" id="PTHR30031:SF0">
    <property type="entry name" value="PHOSPHOENOLPYRUVATE CARBOXYKINASE (ATP)"/>
    <property type="match status" value="1"/>
</dbReference>
<dbReference type="PIRSF" id="PIRSF006294">
    <property type="entry name" value="PEP_crbxkin"/>
    <property type="match status" value="1"/>
</dbReference>
<dbReference type="HAMAP" id="MF_00453">
    <property type="entry name" value="PEPCK_ATP"/>
    <property type="match status" value="1"/>
</dbReference>
<dbReference type="EMBL" id="JACATN010000008">
    <property type="protein sequence ID" value="MBT2163535.1"/>
    <property type="molecule type" value="Genomic_DNA"/>
</dbReference>
<comment type="caution">
    <text evidence="11">The sequence shown here is derived from an EMBL/GenBank/DDBJ whole genome shotgun (WGS) entry which is preliminary data.</text>
</comment>
<comment type="catalytic activity">
    <reaction evidence="9 10">
        <text>oxaloacetate + ATP = phosphoenolpyruvate + ADP + CO2</text>
        <dbReference type="Rhea" id="RHEA:18617"/>
        <dbReference type="ChEBI" id="CHEBI:16452"/>
        <dbReference type="ChEBI" id="CHEBI:16526"/>
        <dbReference type="ChEBI" id="CHEBI:30616"/>
        <dbReference type="ChEBI" id="CHEBI:58702"/>
        <dbReference type="ChEBI" id="CHEBI:456216"/>
        <dbReference type="EC" id="4.1.1.49"/>
    </reaction>
</comment>
<evidence type="ECO:0000256" key="6">
    <source>
        <dbReference type="ARBA" id="ARBA00022793"/>
    </source>
</evidence>
<feature type="binding site" evidence="10">
    <location>
        <position position="60"/>
    </location>
    <ligand>
        <name>substrate</name>
    </ligand>
</feature>
<dbReference type="PANTHER" id="PTHR30031">
    <property type="entry name" value="PHOSPHOENOLPYRUVATE CARBOXYKINASE ATP"/>
    <property type="match status" value="1"/>
</dbReference>
<dbReference type="InterPro" id="IPR001272">
    <property type="entry name" value="PEP_carboxykinase_ATP"/>
</dbReference>
<dbReference type="SUPFAM" id="SSF68923">
    <property type="entry name" value="PEP carboxykinase N-terminal domain"/>
    <property type="match status" value="1"/>
</dbReference>
<evidence type="ECO:0000256" key="3">
    <source>
        <dbReference type="ARBA" id="ARBA00012363"/>
    </source>
</evidence>
<keyword evidence="8 10" id="KW-0456">Lyase</keyword>
<evidence type="ECO:0000256" key="9">
    <source>
        <dbReference type="ARBA" id="ARBA00047371"/>
    </source>
</evidence>
<feature type="binding site" evidence="10">
    <location>
        <begin position="444"/>
        <end position="445"/>
    </location>
    <ligand>
        <name>ATP</name>
        <dbReference type="ChEBI" id="CHEBI:30616"/>
    </ligand>
</feature>
<feature type="binding site" evidence="10">
    <location>
        <position position="325"/>
    </location>
    <ligand>
        <name>ATP</name>
        <dbReference type="ChEBI" id="CHEBI:30616"/>
    </ligand>
</feature>
<comment type="subcellular location">
    <subcellularLocation>
        <location evidence="10">Cytoplasm</location>
    </subcellularLocation>
</comment>
<feature type="binding site" evidence="10">
    <location>
        <position position="325"/>
    </location>
    <ligand>
        <name>substrate</name>
    </ligand>
</feature>
<evidence type="ECO:0000256" key="7">
    <source>
        <dbReference type="ARBA" id="ARBA00022840"/>
    </source>
</evidence>
<dbReference type="RefSeq" id="WP_214613471.1">
    <property type="nucleotide sequence ID" value="NZ_JACATN010000008.1"/>
</dbReference>
<keyword evidence="4 10" id="KW-0312">Gluconeogenesis</keyword>
<dbReference type="Gene3D" id="3.40.449.10">
    <property type="entry name" value="Phosphoenolpyruvate Carboxykinase, domain 1"/>
    <property type="match status" value="1"/>
</dbReference>
<keyword evidence="10" id="KW-0963">Cytoplasm</keyword>
<dbReference type="SUPFAM" id="SSF53795">
    <property type="entry name" value="PEP carboxykinase-like"/>
    <property type="match status" value="1"/>
</dbReference>
<comment type="cofactor">
    <cofactor evidence="10">
        <name>Mn(2+)</name>
        <dbReference type="ChEBI" id="CHEBI:29035"/>
    </cofactor>
    <text evidence="10">Binds 1 Mn(2+) ion per subunit.</text>
</comment>
<evidence type="ECO:0000256" key="1">
    <source>
        <dbReference type="ARBA" id="ARBA00004742"/>
    </source>
</evidence>
<feature type="binding site" evidence="10">
    <location>
        <position position="202"/>
    </location>
    <ligand>
        <name>Mn(2+)</name>
        <dbReference type="ChEBI" id="CHEBI:29035"/>
    </ligand>
</feature>
<evidence type="ECO:0000313" key="12">
    <source>
        <dbReference type="Proteomes" id="UP000740413"/>
    </source>
</evidence>
<feature type="binding site" evidence="10">
    <location>
        <position position="222"/>
    </location>
    <ligand>
        <name>ATP</name>
        <dbReference type="ChEBI" id="CHEBI:30616"/>
    </ligand>
</feature>
<sequence length="544" mass="60642">METLSRMPKNANLEKYGLKNVKANWNLDGETLQKLTVEKGMGTETENGTLCVNTGKFTGRSPKDRFIVKDDYTADKVWWGRINKPLDSANFDKLYDEVANYLSDTEVYVRDAYVGAAPEYRMNVRTITEYPWSNYFVKNMFIQLNDNEIENFEEEWVVLCAPGFVAKDPEAFGIRAGNFSILDFTRKVALVAGSAYTGEMKKGIFSALNLILPIEKNVLPMHCSANYGQDGDTAIFFGLSGTGKTTLSADPNRKLIGDDEHGWTADNIVFNFEGGCYAKVIDLTEEKEPDIFRAIRPGALLENVVFKEGTKEVDYSDSSITQNTRVSYPINHIDNIQVPSFGDNPKNIFFLTCDAFGVLPPVSKLTPGQAAYHFISGYTAKVAGTEAGINEPVPSFSACFGEPFMPLHPTKYAEMLSKKMTEAGVNVWLLNTGWSGGPYGVGSRIKLKYTRAMISSILEGELEKVDFEQHPIFGLHMPKYCHNVPTELLDPMNTWLQKGAYISKAIQLAHSFHLNFDKFINQASDEVINGGPLIDAHQIMDSDI</sequence>
<dbReference type="Gene3D" id="3.90.228.20">
    <property type="match status" value="1"/>
</dbReference>
<feature type="binding site" evidence="10">
    <location>
        <position position="259"/>
    </location>
    <ligand>
        <name>Mn(2+)</name>
        <dbReference type="ChEBI" id="CHEBI:29035"/>
    </ligand>
</feature>
<keyword evidence="5 10" id="KW-0547">Nucleotide-binding</keyword>
<protein>
    <recommendedName>
        <fullName evidence="3 10">Phosphoenolpyruvate carboxykinase (ATP)</fullName>
        <shortName evidence="10">PCK</shortName>
        <shortName evidence="10">PEP carboxykinase</shortName>
        <shortName evidence="10">PEPCK</shortName>
        <ecNumber evidence="3 10">4.1.1.49</ecNumber>
    </recommendedName>
</protein>
<feature type="binding site" evidence="10">
    <location>
        <position position="288"/>
    </location>
    <ligand>
        <name>ATP</name>
        <dbReference type="ChEBI" id="CHEBI:30616"/>
    </ligand>
</feature>
<keyword evidence="10" id="KW-0479">Metal-binding</keyword>
<evidence type="ECO:0000256" key="8">
    <source>
        <dbReference type="ARBA" id="ARBA00023239"/>
    </source>
</evidence>
<dbReference type="GO" id="GO:0004612">
    <property type="term" value="F:phosphoenolpyruvate carboxykinase (ATP) activity"/>
    <property type="evidence" value="ECO:0007669"/>
    <property type="project" value="UniProtKB-EC"/>
</dbReference>
<gene>
    <name evidence="10 11" type="primary">pckA</name>
    <name evidence="11" type="ORF">HW347_19850</name>
</gene>
<comment type="function">
    <text evidence="10">Involved in the gluconeogenesis. Catalyzes the conversion of oxaloacetate (OAA) to phosphoenolpyruvate (PEP) through direct phosphoryl transfer between the nucleoside triphosphate and OAA.</text>
</comment>
<keyword evidence="10" id="KW-0464">Manganese</keyword>
<evidence type="ECO:0000256" key="2">
    <source>
        <dbReference type="ARBA" id="ARBA00006052"/>
    </source>
</evidence>
<feature type="binding site" evidence="10">
    <location>
        <position position="202"/>
    </location>
    <ligand>
        <name>ATP</name>
        <dbReference type="ChEBI" id="CHEBI:30616"/>
    </ligand>
</feature>
<feature type="binding site" evidence="10">
    <location>
        <position position="222"/>
    </location>
    <ligand>
        <name>Mn(2+)</name>
        <dbReference type="ChEBI" id="CHEBI:29035"/>
    </ligand>
</feature>
<feature type="binding site" evidence="10">
    <location>
        <position position="450"/>
    </location>
    <ligand>
        <name>ATP</name>
        <dbReference type="ChEBI" id="CHEBI:30616"/>
    </ligand>
</feature>
<evidence type="ECO:0000256" key="10">
    <source>
        <dbReference type="HAMAP-Rule" id="MF_00453"/>
    </source>
</evidence>
<feature type="binding site" evidence="10">
    <location>
        <position position="196"/>
    </location>
    <ligand>
        <name>substrate</name>
    </ligand>
</feature>
<evidence type="ECO:0000256" key="4">
    <source>
        <dbReference type="ARBA" id="ARBA00022432"/>
    </source>
</evidence>
<comment type="similarity">
    <text evidence="2 10">Belongs to the phosphoenolpyruvate carboxykinase (ATP) family.</text>
</comment>
<dbReference type="Pfam" id="PF01293">
    <property type="entry name" value="PEPCK_ATP"/>
    <property type="match status" value="1"/>
</dbReference>
<keyword evidence="12" id="KW-1185">Reference proteome</keyword>
<dbReference type="NCBIfam" id="TIGR00224">
    <property type="entry name" value="pckA"/>
    <property type="match status" value="1"/>
</dbReference>
<evidence type="ECO:0000313" key="11">
    <source>
        <dbReference type="EMBL" id="MBT2163535.1"/>
    </source>
</evidence>
<comment type="pathway">
    <text evidence="1 10">Carbohydrate biosynthesis; gluconeogenesis.</text>
</comment>
<keyword evidence="7 10" id="KW-0067">ATP-binding</keyword>
<keyword evidence="6 10" id="KW-0210">Decarboxylase</keyword>
<proteinExistence type="inferred from homology"/>
<reference evidence="12" key="1">
    <citation type="submission" date="2023-07" db="EMBL/GenBank/DDBJ databases">
        <title>Zobellia barbeyronii sp. nov., a new marine flavobacterium, isolated from green and red algae.</title>
        <authorList>
            <person name="Nedashkovskaya O.I."/>
            <person name="Otstavnykh N."/>
            <person name="Zhukova N."/>
            <person name="Guzev K."/>
            <person name="Chausova V."/>
            <person name="Tekutyeva L."/>
            <person name="Mikhailov V."/>
            <person name="Isaeva M."/>
        </authorList>
    </citation>
    <scope>NUCLEOTIDE SEQUENCE [LARGE SCALE GENOMIC DNA]</scope>
    <source>
        <strain evidence="12">KMM 6746</strain>
    </source>
</reference>
<dbReference type="NCBIfam" id="NF006820">
    <property type="entry name" value="PRK09344.1-2"/>
    <property type="match status" value="1"/>
</dbReference>